<dbReference type="InterPro" id="IPR004854">
    <property type="entry name" value="Ufd1-like"/>
</dbReference>
<feature type="domain" description="DUF7590" evidence="6">
    <location>
        <begin position="854"/>
        <end position="986"/>
    </location>
</feature>
<feature type="compositionally biased region" description="Basic and acidic residues" evidence="3">
    <location>
        <begin position="708"/>
        <end position="719"/>
    </location>
</feature>
<dbReference type="Proteomes" id="UP000214365">
    <property type="component" value="Unassembled WGS sequence"/>
</dbReference>
<sequence length="1362" mass="150778">MSAAVHPATIDLLENELARARTALQEVQPHPLQVLTLDDVTTGALAAHKQNLISYDHDFFSGASRLTAKELGLVSVQEVLPSPVEECPPLPKSPTNIVDLLANNVVLHHLVPLLPISSLLALASATKTTRSIIMETPYVFRHLDLSTCRVAQIPERLPIDAGSERRTSERTDESVTEDEFYAAPLQGIFSRLEGQSLLASVRTLVLDGLSVPADLIADIILTDRFNVNILSIRECSHLNERKLMQTLEYAVRPTRPEGTPKVKGIYYFTSRGSTGNQPRHRRGSSRREWWQSCLGGGQNSTKEEPASTAETEDKHLNEWYKPSGNILTRNIDASWARTLQKCEGVIAFDTILCRGPRHNSDLYCSSNKTEPRPEGILLPPALATIALGPRGCDGCRTSPEGPAIWGESPDHHFPLLNPLPLHASSILDAKRPVPRNETAVMIARCADCVQRRWCHQCHKWFCFQCLPSPEQAVTRLSPHQTAVRRPGAREPSPVKTGPGVSRDCWECGPTENPISDAARVASRTTYVSNQELCELLRQTCNYFTPSHVSCPTGALEGKLEDMADTNNTAVSPLRWSSQLAVTSPLRTPKLPGDKILLPPSALEQLLAAAPVVAVEGPSHRHNHAHTSTFDPFNPYTFAAETRARAFDPSSTTADIRQPQLPHPLTFRLVNPVNGRVVYAGIREFSAEEGQVSLSSFLRHALGIDESEQGWKEEEGKEEANNAGIDGAEGGNNHNNIDKELATVTIHAQQLPKGTYVRLRPLEAGYDPEDWKALLERHLRENFTTLTVGELLTVPGGRNKRFEFLIDKVAPQGSGICIVDTDLEVDIEPLNEEQARETLKKLSQKASRKPGTEKGSSPGGPIAKGQNIQGRVRRGEYVDYELRASDLSQGTLQLELEVADGVDLDIFASPLSPYQRAYPRSDEYVFGDMSSKSYKALKLQSSLPELADAEKLYVSVHAFLPPAETNADVEDETEAPLEYILRVSESTQSDVDVDADADNASAMEHDPGDVQCRNCQQWVPQRTLFLHENFCLRNNILCPRCKNVFQKSSTEWQNHWHCEHDDSYGNDITSKEKHEFVSHRIHPCSNCDYVATSLPALGHHRTTRCPGKLILCQFCHLVVPQQGDSDPGMNDPEVLLSGLAPHEIVDGGRTTECHLCNKITRLRDMKTHLRHHDLERLSRPAPPICRNINCGRTLKGSKPGSTDASLGLCSICFAPLYTDAHDPEGKALKRRIERRYMSQMLSGCGKPWCCNRYCKTGHQRSSSSPAAPSTLPTSSKDILQVIRPLMDAINTNPTVSSSSLELPPFYLCADETSQQRRTLGEMIAAEGVYDIRWCLAALESAGGDFEKARDWLSGWAPKKDEMR</sequence>
<reference evidence="8 9" key="1">
    <citation type="submission" date="2015-06" db="EMBL/GenBank/DDBJ databases">
        <title>Talaromyces atroroseus IBT 11181 draft genome.</title>
        <authorList>
            <person name="Rasmussen K.B."/>
            <person name="Rasmussen S."/>
            <person name="Petersen B."/>
            <person name="Sicheritz-Ponten T."/>
            <person name="Mortensen U.H."/>
            <person name="Thrane U."/>
        </authorList>
    </citation>
    <scope>NUCLEOTIDE SEQUENCE [LARGE SCALE GENOMIC DNA]</scope>
    <source>
        <strain evidence="8 9">IBT 11181</strain>
    </source>
</reference>
<dbReference type="GO" id="GO:0034098">
    <property type="term" value="C:VCP-NPL4-UFD1 AAA ATPase complex"/>
    <property type="evidence" value="ECO:0007669"/>
    <property type="project" value="TreeGrafter"/>
</dbReference>
<dbReference type="Gene3D" id="6.10.130.10">
    <property type="entry name" value="Ubiquitin-protein ligase E3A, N-terminal zinc-binding domain (AZUL)"/>
    <property type="match status" value="1"/>
</dbReference>
<evidence type="ECO:0000259" key="6">
    <source>
        <dbReference type="Pfam" id="PF24503"/>
    </source>
</evidence>
<dbReference type="GO" id="GO:0006511">
    <property type="term" value="P:ubiquitin-dependent protein catabolic process"/>
    <property type="evidence" value="ECO:0007669"/>
    <property type="project" value="InterPro"/>
</dbReference>
<dbReference type="InterPro" id="IPR032353">
    <property type="entry name" value="AZUL"/>
</dbReference>
<evidence type="ECO:0000256" key="2">
    <source>
        <dbReference type="ARBA" id="ARBA00022786"/>
    </source>
</evidence>
<dbReference type="RefSeq" id="XP_020122593.1">
    <property type="nucleotide sequence ID" value="XM_020264761.1"/>
</dbReference>
<dbReference type="Pfam" id="PF24503">
    <property type="entry name" value="DUF7590"/>
    <property type="match status" value="1"/>
</dbReference>
<proteinExistence type="inferred from homology"/>
<dbReference type="PANTHER" id="PTHR12555">
    <property type="entry name" value="UBIQUITIN FUSION DEGRADATON PROTEIN 1"/>
    <property type="match status" value="1"/>
</dbReference>
<evidence type="ECO:0000256" key="1">
    <source>
        <dbReference type="ARBA" id="ARBA00006043"/>
    </source>
</evidence>
<feature type="domain" description="Ubiquitin fusion degradation protein UFD1 N-terminal subdomain 2" evidence="7">
    <location>
        <begin position="752"/>
        <end position="828"/>
    </location>
</feature>
<dbReference type="Pfam" id="PF16558">
    <property type="entry name" value="AZUL"/>
    <property type="match status" value="1"/>
</dbReference>
<evidence type="ECO:0000259" key="4">
    <source>
        <dbReference type="Pfam" id="PF03152"/>
    </source>
</evidence>
<dbReference type="STRING" id="1441469.A0A225ALP8"/>
<protein>
    <submittedName>
        <fullName evidence="8">Uncharacterized protein</fullName>
    </submittedName>
</protein>
<gene>
    <name evidence="8" type="ORF">UA08_02691</name>
</gene>
<dbReference type="GO" id="GO:0031593">
    <property type="term" value="F:polyubiquitin modification-dependent protein binding"/>
    <property type="evidence" value="ECO:0007669"/>
    <property type="project" value="TreeGrafter"/>
</dbReference>
<comment type="similarity">
    <text evidence="1">Belongs to the UFD1 family.</text>
</comment>
<evidence type="ECO:0000256" key="3">
    <source>
        <dbReference type="SAM" id="MobiDB-lite"/>
    </source>
</evidence>
<feature type="domain" description="Ubiquitin fusion degradation protein UFD1 N-terminal subdomain 1" evidence="4">
    <location>
        <begin position="648"/>
        <end position="706"/>
    </location>
</feature>
<dbReference type="Pfam" id="PF24842">
    <property type="entry name" value="UFD1_N2"/>
    <property type="match status" value="1"/>
</dbReference>
<dbReference type="InterPro" id="IPR055418">
    <property type="entry name" value="UFD1_N2"/>
</dbReference>
<dbReference type="InterPro" id="IPR056012">
    <property type="entry name" value="DUF7590"/>
</dbReference>
<feature type="domain" description="Ubiquitin-protein ligase E3A N-terminal zinc-binding" evidence="5">
    <location>
        <begin position="1233"/>
        <end position="1261"/>
    </location>
</feature>
<dbReference type="InterPro" id="IPR055417">
    <property type="entry name" value="UFD1_N1"/>
</dbReference>
<evidence type="ECO:0000313" key="8">
    <source>
        <dbReference type="EMBL" id="OKL62472.1"/>
    </source>
</evidence>
<dbReference type="PANTHER" id="PTHR12555:SF15">
    <property type="entry name" value="FUSION DEGRADATION PROTEIN (UFD1), PUTATIVE (AFU_ORTHOLOGUE AFUA_4G04640)-RELATED"/>
    <property type="match status" value="1"/>
</dbReference>
<dbReference type="EMBL" id="LFMY01000003">
    <property type="protein sequence ID" value="OKL62472.1"/>
    <property type="molecule type" value="Genomic_DNA"/>
</dbReference>
<keyword evidence="9" id="KW-1185">Reference proteome</keyword>
<evidence type="ECO:0000259" key="5">
    <source>
        <dbReference type="Pfam" id="PF16558"/>
    </source>
</evidence>
<feature type="region of interest" description="Disordered" evidence="3">
    <location>
        <begin position="477"/>
        <end position="500"/>
    </location>
</feature>
<dbReference type="OrthoDB" id="193703at2759"/>
<dbReference type="Gene3D" id="2.40.40.50">
    <property type="entry name" value="Ubiquitin fusion degradation protein UFD1, N-terminal domain"/>
    <property type="match status" value="1"/>
</dbReference>
<feature type="region of interest" description="Disordered" evidence="3">
    <location>
        <begin position="838"/>
        <end position="866"/>
    </location>
</feature>
<evidence type="ECO:0000259" key="7">
    <source>
        <dbReference type="Pfam" id="PF24842"/>
    </source>
</evidence>
<comment type="caution">
    <text evidence="8">The sequence shown here is derived from an EMBL/GenBank/DDBJ whole genome shotgun (WGS) entry which is preliminary data.</text>
</comment>
<name>A0A225ALP8_TALAT</name>
<dbReference type="GeneID" id="31002446"/>
<dbReference type="InterPro" id="IPR042556">
    <property type="entry name" value="AZUL_sf"/>
</dbReference>
<accession>A0A225ALP8</accession>
<dbReference type="Pfam" id="PF23580">
    <property type="entry name" value="Znf_XAF1_N"/>
    <property type="match status" value="1"/>
</dbReference>
<dbReference type="InterPro" id="IPR042299">
    <property type="entry name" value="Ufd1-like_Nn"/>
</dbReference>
<feature type="region of interest" description="Disordered" evidence="3">
    <location>
        <begin position="708"/>
        <end position="730"/>
    </location>
</feature>
<organism evidence="8 9">
    <name type="scientific">Talaromyces atroroseus</name>
    <dbReference type="NCBI Taxonomy" id="1441469"/>
    <lineage>
        <taxon>Eukaryota</taxon>
        <taxon>Fungi</taxon>
        <taxon>Dikarya</taxon>
        <taxon>Ascomycota</taxon>
        <taxon>Pezizomycotina</taxon>
        <taxon>Eurotiomycetes</taxon>
        <taxon>Eurotiomycetidae</taxon>
        <taxon>Eurotiales</taxon>
        <taxon>Trichocomaceae</taxon>
        <taxon>Talaromyces</taxon>
        <taxon>Talaromyces sect. Trachyspermi</taxon>
    </lineage>
</organism>
<evidence type="ECO:0000313" key="9">
    <source>
        <dbReference type="Proteomes" id="UP000214365"/>
    </source>
</evidence>
<dbReference type="GO" id="GO:0036503">
    <property type="term" value="P:ERAD pathway"/>
    <property type="evidence" value="ECO:0007669"/>
    <property type="project" value="TreeGrafter"/>
</dbReference>
<keyword evidence="2" id="KW-0833">Ubl conjugation pathway</keyword>
<dbReference type="Gene3D" id="3.10.330.10">
    <property type="match status" value="1"/>
</dbReference>
<dbReference type="Pfam" id="PF03152">
    <property type="entry name" value="UFD1_N1"/>
    <property type="match status" value="1"/>
</dbReference>